<organism evidence="10 11">
    <name type="scientific">Anaerocolumna sedimenticola</name>
    <dbReference type="NCBI Taxonomy" id="2696063"/>
    <lineage>
        <taxon>Bacteria</taxon>
        <taxon>Bacillati</taxon>
        <taxon>Bacillota</taxon>
        <taxon>Clostridia</taxon>
        <taxon>Lachnospirales</taxon>
        <taxon>Lachnospiraceae</taxon>
        <taxon>Anaerocolumna</taxon>
    </lineage>
</organism>
<comment type="catalytic activity">
    <reaction evidence="8">
        <text>L-tyrosyl-[protein] + ATP = O-phospho-L-tyrosyl-[protein] + ADP + H(+)</text>
        <dbReference type="Rhea" id="RHEA:10596"/>
        <dbReference type="Rhea" id="RHEA-COMP:10136"/>
        <dbReference type="Rhea" id="RHEA-COMP:20101"/>
        <dbReference type="ChEBI" id="CHEBI:15378"/>
        <dbReference type="ChEBI" id="CHEBI:30616"/>
        <dbReference type="ChEBI" id="CHEBI:46858"/>
        <dbReference type="ChEBI" id="CHEBI:61978"/>
        <dbReference type="ChEBI" id="CHEBI:456216"/>
        <dbReference type="EC" id="2.7.10.2"/>
    </reaction>
</comment>
<evidence type="ECO:0000256" key="7">
    <source>
        <dbReference type="ARBA" id="ARBA00023137"/>
    </source>
</evidence>
<keyword evidence="7" id="KW-0829">Tyrosine-protein kinase</keyword>
<evidence type="ECO:0000256" key="8">
    <source>
        <dbReference type="ARBA" id="ARBA00051245"/>
    </source>
</evidence>
<evidence type="ECO:0000256" key="4">
    <source>
        <dbReference type="ARBA" id="ARBA00022741"/>
    </source>
</evidence>
<dbReference type="GO" id="GO:0005886">
    <property type="term" value="C:plasma membrane"/>
    <property type="evidence" value="ECO:0007669"/>
    <property type="project" value="TreeGrafter"/>
</dbReference>
<dbReference type="GO" id="GO:0005524">
    <property type="term" value="F:ATP binding"/>
    <property type="evidence" value="ECO:0007669"/>
    <property type="project" value="UniProtKB-KW"/>
</dbReference>
<dbReference type="AlphaFoldDB" id="A0A6P1TKZ8"/>
<proteinExistence type="inferred from homology"/>
<dbReference type="InterPro" id="IPR005702">
    <property type="entry name" value="Wzc-like_C"/>
</dbReference>
<dbReference type="NCBIfam" id="TIGR01007">
    <property type="entry name" value="eps_fam"/>
    <property type="match status" value="1"/>
</dbReference>
<dbReference type="InterPro" id="IPR025669">
    <property type="entry name" value="AAA_dom"/>
</dbReference>
<gene>
    <name evidence="10" type="ORF">Ana3638_03600</name>
</gene>
<dbReference type="CDD" id="cd05387">
    <property type="entry name" value="BY-kinase"/>
    <property type="match status" value="1"/>
</dbReference>
<dbReference type="Pfam" id="PF13614">
    <property type="entry name" value="AAA_31"/>
    <property type="match status" value="1"/>
</dbReference>
<dbReference type="Proteomes" id="UP000464314">
    <property type="component" value="Chromosome"/>
</dbReference>
<evidence type="ECO:0000256" key="5">
    <source>
        <dbReference type="ARBA" id="ARBA00022777"/>
    </source>
</evidence>
<accession>A0A6P1TKZ8</accession>
<dbReference type="GO" id="GO:0004715">
    <property type="term" value="F:non-membrane spanning protein tyrosine kinase activity"/>
    <property type="evidence" value="ECO:0007669"/>
    <property type="project" value="UniProtKB-EC"/>
</dbReference>
<keyword evidence="5 10" id="KW-0418">Kinase</keyword>
<evidence type="ECO:0000256" key="3">
    <source>
        <dbReference type="ARBA" id="ARBA00022679"/>
    </source>
</evidence>
<comment type="similarity">
    <text evidence="1">Belongs to the CpsD/CapB family.</text>
</comment>
<evidence type="ECO:0000256" key="2">
    <source>
        <dbReference type="ARBA" id="ARBA00011903"/>
    </source>
</evidence>
<evidence type="ECO:0000259" key="9">
    <source>
        <dbReference type="Pfam" id="PF13614"/>
    </source>
</evidence>
<dbReference type="EMBL" id="CP048000">
    <property type="protein sequence ID" value="QHQ59978.1"/>
    <property type="molecule type" value="Genomic_DNA"/>
</dbReference>
<name>A0A6P1TKZ8_9FIRM</name>
<feature type="domain" description="AAA" evidence="9">
    <location>
        <begin position="35"/>
        <end position="194"/>
    </location>
</feature>
<keyword evidence="6" id="KW-0067">ATP-binding</keyword>
<evidence type="ECO:0000256" key="1">
    <source>
        <dbReference type="ARBA" id="ARBA00007316"/>
    </source>
</evidence>
<dbReference type="KEGG" id="anr:Ana3638_03600"/>
<dbReference type="InterPro" id="IPR050445">
    <property type="entry name" value="Bact_polysacc_biosynth/exp"/>
</dbReference>
<evidence type="ECO:0000313" key="10">
    <source>
        <dbReference type="EMBL" id="QHQ59978.1"/>
    </source>
</evidence>
<dbReference type="Gene3D" id="3.40.50.300">
    <property type="entry name" value="P-loop containing nucleotide triphosphate hydrolases"/>
    <property type="match status" value="1"/>
</dbReference>
<sequence>MQVINFERTTNFNFSSNEAYNTLRTNILFCGKSVKTICITSCTPNEGKTVVSFQLATSIAEGGKKVLFIDADLRKSVLIGRLKLDKATNGLSEYLSGMNQLEEIIYHTNIENLDVVFTGPTPPNPADLLGSDMFKELVESQREIYDYVIIDTPPLGLVIDSANVAEFCDGVIIVIQAKATSYKFVQKVVKQLEKGNCRILGAVLNKVGLKHNRHYGTYYGSYYGSYYGK</sequence>
<dbReference type="RefSeq" id="WP_161836814.1">
    <property type="nucleotide sequence ID" value="NZ_CP048000.1"/>
</dbReference>
<keyword evidence="11" id="KW-1185">Reference proteome</keyword>
<protein>
    <recommendedName>
        <fullName evidence="2">non-specific protein-tyrosine kinase</fullName>
        <ecNumber evidence="2">2.7.10.2</ecNumber>
    </recommendedName>
</protein>
<evidence type="ECO:0000256" key="6">
    <source>
        <dbReference type="ARBA" id="ARBA00022840"/>
    </source>
</evidence>
<dbReference type="SUPFAM" id="SSF52540">
    <property type="entry name" value="P-loop containing nucleoside triphosphate hydrolases"/>
    <property type="match status" value="1"/>
</dbReference>
<dbReference type="EC" id="2.7.10.2" evidence="2"/>
<dbReference type="PANTHER" id="PTHR32309:SF13">
    <property type="entry name" value="FERRIC ENTEROBACTIN TRANSPORT PROTEIN FEPE"/>
    <property type="match status" value="1"/>
</dbReference>
<keyword evidence="3 10" id="KW-0808">Transferase</keyword>
<keyword evidence="4" id="KW-0547">Nucleotide-binding</keyword>
<dbReference type="PANTHER" id="PTHR32309">
    <property type="entry name" value="TYROSINE-PROTEIN KINASE"/>
    <property type="match status" value="1"/>
</dbReference>
<reference evidence="10 11" key="1">
    <citation type="submission" date="2020-01" db="EMBL/GenBank/DDBJ databases">
        <title>Genome analysis of Anaerocolumna sp. CBA3638.</title>
        <authorList>
            <person name="Kim J."/>
            <person name="Roh S.W."/>
        </authorList>
    </citation>
    <scope>NUCLEOTIDE SEQUENCE [LARGE SCALE GENOMIC DNA]</scope>
    <source>
        <strain evidence="10 11">CBA3638</strain>
    </source>
</reference>
<evidence type="ECO:0000313" key="11">
    <source>
        <dbReference type="Proteomes" id="UP000464314"/>
    </source>
</evidence>
<dbReference type="InterPro" id="IPR027417">
    <property type="entry name" value="P-loop_NTPase"/>
</dbReference>